<comment type="pathway">
    <text evidence="1 8">Cell wall biogenesis; peptidoglycan biosynthesis.</text>
</comment>
<dbReference type="InterPro" id="IPR036770">
    <property type="entry name" value="Ankyrin_rpt-contain_sf"/>
</dbReference>
<proteinExistence type="inferred from homology"/>
<keyword evidence="10" id="KW-1133">Transmembrane helix</keyword>
<keyword evidence="3" id="KW-0808">Transferase</keyword>
<dbReference type="InterPro" id="IPR038063">
    <property type="entry name" value="Transpep_catalytic_dom"/>
</dbReference>
<feature type="compositionally biased region" description="Polar residues" evidence="9">
    <location>
        <begin position="50"/>
        <end position="61"/>
    </location>
</feature>
<feature type="domain" description="L,D-TPase catalytic" evidence="11">
    <location>
        <begin position="316"/>
        <end position="424"/>
    </location>
</feature>
<dbReference type="Proteomes" id="UP000534294">
    <property type="component" value="Unassembled WGS sequence"/>
</dbReference>
<dbReference type="PANTHER" id="PTHR30582">
    <property type="entry name" value="L,D-TRANSPEPTIDASE"/>
    <property type="match status" value="1"/>
</dbReference>
<keyword evidence="4 8" id="KW-0133">Cell shape</keyword>
<feature type="repeat" description="ANK" evidence="7">
    <location>
        <begin position="129"/>
        <end position="161"/>
    </location>
</feature>
<dbReference type="InterPro" id="IPR050979">
    <property type="entry name" value="LD-transpeptidase"/>
</dbReference>
<dbReference type="PROSITE" id="PS52029">
    <property type="entry name" value="LD_TPASE"/>
    <property type="match status" value="1"/>
</dbReference>
<dbReference type="AlphaFoldDB" id="A0A7W8DP31"/>
<comment type="similarity">
    <text evidence="2">Belongs to the YkuD family.</text>
</comment>
<keyword evidence="7" id="KW-0040">ANK repeat</keyword>
<dbReference type="Gene3D" id="1.25.40.20">
    <property type="entry name" value="Ankyrin repeat-containing domain"/>
    <property type="match status" value="1"/>
</dbReference>
<dbReference type="Pfam" id="PF12796">
    <property type="entry name" value="Ank_2"/>
    <property type="match status" value="1"/>
</dbReference>
<comment type="caution">
    <text evidence="12">The sequence shown here is derived from an EMBL/GenBank/DDBJ whole genome shotgun (WGS) entry which is preliminary data.</text>
</comment>
<feature type="region of interest" description="Disordered" evidence="9">
    <location>
        <begin position="50"/>
        <end position="72"/>
    </location>
</feature>
<feature type="transmembrane region" description="Helical" evidence="10">
    <location>
        <begin position="12"/>
        <end position="32"/>
    </location>
</feature>
<dbReference type="PROSITE" id="PS50088">
    <property type="entry name" value="ANK_REPEAT"/>
    <property type="match status" value="1"/>
</dbReference>
<dbReference type="GO" id="GO:0016740">
    <property type="term" value="F:transferase activity"/>
    <property type="evidence" value="ECO:0007669"/>
    <property type="project" value="UniProtKB-KW"/>
</dbReference>
<gene>
    <name evidence="12" type="ORF">HNQ64_000765</name>
</gene>
<dbReference type="InterPro" id="IPR002110">
    <property type="entry name" value="Ankyrin_rpt"/>
</dbReference>
<dbReference type="GO" id="GO:0071972">
    <property type="term" value="F:peptidoglycan L,D-transpeptidase activity"/>
    <property type="evidence" value="ECO:0007669"/>
    <property type="project" value="TreeGrafter"/>
</dbReference>
<organism evidence="12 13">
    <name type="scientific">Prosthecobacter dejongeii</name>
    <dbReference type="NCBI Taxonomy" id="48465"/>
    <lineage>
        <taxon>Bacteria</taxon>
        <taxon>Pseudomonadati</taxon>
        <taxon>Verrucomicrobiota</taxon>
        <taxon>Verrucomicrobiia</taxon>
        <taxon>Verrucomicrobiales</taxon>
        <taxon>Verrucomicrobiaceae</taxon>
        <taxon>Prosthecobacter</taxon>
    </lineage>
</organism>
<dbReference type="PANTHER" id="PTHR30582:SF2">
    <property type="entry name" value="L,D-TRANSPEPTIDASE YCIB-RELATED"/>
    <property type="match status" value="1"/>
</dbReference>
<evidence type="ECO:0000256" key="3">
    <source>
        <dbReference type="ARBA" id="ARBA00022679"/>
    </source>
</evidence>
<keyword evidence="10" id="KW-0812">Transmembrane</keyword>
<dbReference type="GO" id="GO:0018104">
    <property type="term" value="P:peptidoglycan-protein cross-linking"/>
    <property type="evidence" value="ECO:0007669"/>
    <property type="project" value="TreeGrafter"/>
</dbReference>
<dbReference type="GO" id="GO:0071555">
    <property type="term" value="P:cell wall organization"/>
    <property type="evidence" value="ECO:0007669"/>
    <property type="project" value="UniProtKB-UniRule"/>
</dbReference>
<dbReference type="UniPathway" id="UPA00219"/>
<sequence>MIGKSSWIQSLFAWVLPAFVGTAVGGGMIVILSQPDLKTEQALEALNQTPSPEKKVLQNSFPTPQPPPQKTAAAVPVAALEPAVEKPAPKIAPVPSPAPAPKSALPPWQWQPLVDDVNERLRTEIPDLGGLPLLHYAVLNDDAEWISQLISQGANANELSPGGDTALCAAIRHMSGSSVRALLYGGADALQPGFEKQPPIALASLRRGVDILRSLTAAGADPNTRFASPVSKAVLDRVMIKDLKHSLENDRGVTPLIACAARGDVEGAAELLRAGAKTSYCTTRYKRYPINFAATQGYLFLMRIILGRQPESEPQILVTVDLSKQRAWVTQEGQVIDTCLVSTGREGFSTPAGRYVITDKHRAWTSTLYHVSMPFFMRLNCSAIGLHSGYVTGRPASHGCIRLPYDKAKKFFSLVRVGDEVQIIH</sequence>
<evidence type="ECO:0000256" key="4">
    <source>
        <dbReference type="ARBA" id="ARBA00022960"/>
    </source>
</evidence>
<dbReference type="GO" id="GO:0005576">
    <property type="term" value="C:extracellular region"/>
    <property type="evidence" value="ECO:0007669"/>
    <property type="project" value="TreeGrafter"/>
</dbReference>
<keyword evidence="6 8" id="KW-0961">Cell wall biogenesis/degradation</keyword>
<dbReference type="SUPFAM" id="SSF141523">
    <property type="entry name" value="L,D-transpeptidase catalytic domain-like"/>
    <property type="match status" value="1"/>
</dbReference>
<evidence type="ECO:0000256" key="6">
    <source>
        <dbReference type="ARBA" id="ARBA00023316"/>
    </source>
</evidence>
<reference evidence="12 13" key="1">
    <citation type="submission" date="2020-08" db="EMBL/GenBank/DDBJ databases">
        <title>Genomic Encyclopedia of Type Strains, Phase IV (KMG-IV): sequencing the most valuable type-strain genomes for metagenomic binning, comparative biology and taxonomic classification.</title>
        <authorList>
            <person name="Goeker M."/>
        </authorList>
    </citation>
    <scope>NUCLEOTIDE SEQUENCE [LARGE SCALE GENOMIC DNA]</scope>
    <source>
        <strain evidence="12 13">DSM 12251</strain>
    </source>
</reference>
<evidence type="ECO:0000256" key="2">
    <source>
        <dbReference type="ARBA" id="ARBA00005992"/>
    </source>
</evidence>
<dbReference type="SUPFAM" id="SSF48403">
    <property type="entry name" value="Ankyrin repeat"/>
    <property type="match status" value="1"/>
</dbReference>
<dbReference type="GO" id="GO:0008360">
    <property type="term" value="P:regulation of cell shape"/>
    <property type="evidence" value="ECO:0007669"/>
    <property type="project" value="UniProtKB-UniRule"/>
</dbReference>
<dbReference type="InterPro" id="IPR005490">
    <property type="entry name" value="LD_TPept_cat_dom"/>
</dbReference>
<name>A0A7W8DP31_9BACT</name>
<evidence type="ECO:0000313" key="13">
    <source>
        <dbReference type="Proteomes" id="UP000534294"/>
    </source>
</evidence>
<dbReference type="Pfam" id="PF03734">
    <property type="entry name" value="YkuD"/>
    <property type="match status" value="1"/>
</dbReference>
<evidence type="ECO:0000259" key="11">
    <source>
        <dbReference type="PROSITE" id="PS52029"/>
    </source>
</evidence>
<keyword evidence="13" id="KW-1185">Reference proteome</keyword>
<keyword evidence="5 8" id="KW-0573">Peptidoglycan synthesis</keyword>
<evidence type="ECO:0000256" key="8">
    <source>
        <dbReference type="PROSITE-ProRule" id="PRU01373"/>
    </source>
</evidence>
<evidence type="ECO:0000256" key="1">
    <source>
        <dbReference type="ARBA" id="ARBA00004752"/>
    </source>
</evidence>
<dbReference type="Gene3D" id="2.40.440.10">
    <property type="entry name" value="L,D-transpeptidase catalytic domain-like"/>
    <property type="match status" value="1"/>
</dbReference>
<accession>A0A7W8DP31</accession>
<evidence type="ECO:0000256" key="7">
    <source>
        <dbReference type="PROSITE-ProRule" id="PRU00023"/>
    </source>
</evidence>
<evidence type="ECO:0000256" key="9">
    <source>
        <dbReference type="SAM" id="MobiDB-lite"/>
    </source>
</evidence>
<keyword evidence="10" id="KW-0472">Membrane</keyword>
<evidence type="ECO:0000256" key="10">
    <source>
        <dbReference type="SAM" id="Phobius"/>
    </source>
</evidence>
<dbReference type="CDD" id="cd16913">
    <property type="entry name" value="YkuD_like"/>
    <property type="match status" value="1"/>
</dbReference>
<dbReference type="RefSeq" id="WP_184205472.1">
    <property type="nucleotide sequence ID" value="NZ_JACHIF010000001.1"/>
</dbReference>
<dbReference type="SMART" id="SM00248">
    <property type="entry name" value="ANK"/>
    <property type="match status" value="5"/>
</dbReference>
<feature type="active site" description="Proton donor/acceptor" evidence="8">
    <location>
        <position position="387"/>
    </location>
</feature>
<dbReference type="EMBL" id="JACHIF010000001">
    <property type="protein sequence ID" value="MBB5036531.1"/>
    <property type="molecule type" value="Genomic_DNA"/>
</dbReference>
<feature type="active site" description="Nucleophile" evidence="8">
    <location>
        <position position="400"/>
    </location>
</feature>
<protein>
    <recommendedName>
        <fullName evidence="11">L,D-TPase catalytic domain-containing protein</fullName>
    </recommendedName>
</protein>
<evidence type="ECO:0000256" key="5">
    <source>
        <dbReference type="ARBA" id="ARBA00022984"/>
    </source>
</evidence>
<evidence type="ECO:0000313" key="12">
    <source>
        <dbReference type="EMBL" id="MBB5036531.1"/>
    </source>
</evidence>